<evidence type="ECO:0000259" key="8">
    <source>
        <dbReference type="SMART" id="SM00948"/>
    </source>
</evidence>
<gene>
    <name evidence="9" type="ORF">O9G_003920</name>
    <name evidence="10" type="ORF">ROZALSC1DRAFT_28375</name>
</gene>
<dbReference type="Pfam" id="PF10584">
    <property type="entry name" value="Proteasome_A_N"/>
    <property type="match status" value="1"/>
</dbReference>
<evidence type="ECO:0000313" key="12">
    <source>
        <dbReference type="Proteomes" id="UP000281549"/>
    </source>
</evidence>
<dbReference type="PROSITE" id="PS51475">
    <property type="entry name" value="PROTEASOME_ALPHA_2"/>
    <property type="match status" value="1"/>
</dbReference>
<dbReference type="Proteomes" id="UP000281549">
    <property type="component" value="Unassembled WGS sequence"/>
</dbReference>
<dbReference type="EMBL" id="KE561185">
    <property type="protein sequence ID" value="EPZ32073.1"/>
    <property type="molecule type" value="Genomic_DNA"/>
</dbReference>
<keyword evidence="11" id="KW-1185">Reference proteome</keyword>
<dbReference type="InterPro" id="IPR050115">
    <property type="entry name" value="Proteasome_alpha"/>
</dbReference>
<dbReference type="FunFam" id="3.60.20.10:FF:000007">
    <property type="entry name" value="Proteasome subunit alpha type"/>
    <property type="match status" value="1"/>
</dbReference>
<comment type="subcellular location">
    <subcellularLocation>
        <location evidence="3">Cytoplasm</location>
    </subcellularLocation>
    <subcellularLocation>
        <location evidence="2">Nucleus</location>
    </subcellularLocation>
</comment>
<sequence>MSSIGTGYDLSATTFSPDGRIFQNEYALKAVDNSGTVIGIKCKDGIVLGVEKLIHSKLLVSGSNRRIGTADYHIGIACSGLLADGRHIINRATDEAANYRNTYRDAITGNHLADRLSLYIQAHTLYSSVRPFGASAIIGVYSKNGPQLFMIEPSGLCWVQNSVLIKKGYRGCVIGKGKQNAKTMIEKIDFENITAREAAKEVAKIIYAVHDEAKDKDFELELSWICDESKKRHTFVPKDIYDECVKYAKDSLNAEMED</sequence>
<evidence type="ECO:0000256" key="1">
    <source>
        <dbReference type="ARBA" id="ARBA00002000"/>
    </source>
</evidence>
<dbReference type="GO" id="GO:0005737">
    <property type="term" value="C:cytoplasm"/>
    <property type="evidence" value="ECO:0007669"/>
    <property type="project" value="UniProtKB-SubCell"/>
</dbReference>
<evidence type="ECO:0000256" key="6">
    <source>
        <dbReference type="ARBA" id="ARBA00023242"/>
    </source>
</evidence>
<dbReference type="CDD" id="cd03751">
    <property type="entry name" value="proteasome_alpha_type_3"/>
    <property type="match status" value="1"/>
</dbReference>
<reference evidence="10" key="3">
    <citation type="submission" date="2018-08" db="EMBL/GenBank/DDBJ databases">
        <title>Leveraging single-cell genomics to expand the Fungal Tree of Life.</title>
        <authorList>
            <consortium name="DOE Joint Genome Institute"/>
            <person name="Ahrendt S.R."/>
            <person name="Quandt C.A."/>
            <person name="Ciobanu D."/>
            <person name="Clum A."/>
            <person name="Salamov A."/>
            <person name="Andreopoulos B."/>
            <person name="Cheng J.-F."/>
            <person name="Woyke T."/>
            <person name="Pelin A."/>
            <person name="Henrissat B."/>
            <person name="Reynolds N."/>
            <person name="Benny G.L."/>
            <person name="Smith M.E."/>
            <person name="James T.Y."/>
            <person name="Grigoriev I.V."/>
        </authorList>
    </citation>
    <scope>NUCLEOTIDE SEQUENCE</scope>
    <source>
        <strain evidence="10">CSF55</strain>
    </source>
</reference>
<evidence type="ECO:0000313" key="11">
    <source>
        <dbReference type="Proteomes" id="UP000030755"/>
    </source>
</evidence>
<dbReference type="PANTHER" id="PTHR11599">
    <property type="entry name" value="PROTEASOME SUBUNIT ALPHA/BETA"/>
    <property type="match status" value="1"/>
</dbReference>
<dbReference type="SMART" id="SM00948">
    <property type="entry name" value="Proteasome_A_N"/>
    <property type="match status" value="1"/>
</dbReference>
<protein>
    <submittedName>
        <fullName evidence="10">Proteasome alpha 3 subunit-like protein</fullName>
    </submittedName>
    <submittedName>
        <fullName evidence="9">Proteasome, subunit alpha/beta domain-containing protein</fullName>
    </submittedName>
</protein>
<dbReference type="SUPFAM" id="SSF56235">
    <property type="entry name" value="N-terminal nucleophile aminohydrolases (Ntn hydrolases)"/>
    <property type="match status" value="1"/>
</dbReference>
<dbReference type="InterPro" id="IPR001353">
    <property type="entry name" value="Proteasome_sua/b"/>
</dbReference>
<evidence type="ECO:0000256" key="7">
    <source>
        <dbReference type="PROSITE-ProRule" id="PRU00808"/>
    </source>
</evidence>
<dbReference type="HOGENOM" id="CLU_035750_0_0_1"/>
<dbReference type="STRING" id="988480.A0A075APS0"/>
<dbReference type="AlphaFoldDB" id="A0A075APS0"/>
<reference evidence="9 11" key="1">
    <citation type="journal article" date="2013" name="Curr. Biol.">
        <title>Shared signatures of parasitism and phylogenomics unite Cryptomycota and microsporidia.</title>
        <authorList>
            <person name="James T.Y."/>
            <person name="Pelin A."/>
            <person name="Bonen L."/>
            <person name="Ahrendt S."/>
            <person name="Sain D."/>
            <person name="Corradi N."/>
            <person name="Stajich J.E."/>
        </authorList>
    </citation>
    <scope>NUCLEOTIDE SEQUENCE [LARGE SCALE GENOMIC DNA]</scope>
    <source>
        <strain evidence="9 11">CSF55</strain>
        <strain evidence="9 11">CSF55</strain>
    </source>
</reference>
<dbReference type="InterPro" id="IPR029055">
    <property type="entry name" value="Ntn_hydrolases_N"/>
</dbReference>
<keyword evidence="6" id="KW-0539">Nucleus</keyword>
<proteinExistence type="inferred from homology"/>
<dbReference type="Gene3D" id="3.60.20.10">
    <property type="entry name" value="Glutamine Phosphoribosylpyrophosphate, subunit 1, domain 1"/>
    <property type="match status" value="1"/>
</dbReference>
<dbReference type="EMBL" id="ML005112">
    <property type="protein sequence ID" value="RKP20105.1"/>
    <property type="molecule type" value="Genomic_DNA"/>
</dbReference>
<evidence type="ECO:0000313" key="9">
    <source>
        <dbReference type="EMBL" id="EPZ32073.1"/>
    </source>
</evidence>
<evidence type="ECO:0000256" key="2">
    <source>
        <dbReference type="ARBA" id="ARBA00004123"/>
    </source>
</evidence>
<evidence type="ECO:0000256" key="3">
    <source>
        <dbReference type="ARBA" id="ARBA00004496"/>
    </source>
</evidence>
<reference evidence="12" key="2">
    <citation type="journal article" date="2018" name="Nat. Microbiol.">
        <title>Leveraging single-cell genomics to expand the fungal tree of life.</title>
        <authorList>
            <person name="Ahrendt S.R."/>
            <person name="Quandt C.A."/>
            <person name="Ciobanu D."/>
            <person name="Clum A."/>
            <person name="Salamov A."/>
            <person name="Andreopoulos B."/>
            <person name="Cheng J.F."/>
            <person name="Woyke T."/>
            <person name="Pelin A."/>
            <person name="Henrissat B."/>
            <person name="Reynolds N.K."/>
            <person name="Benny G.L."/>
            <person name="Smith M.E."/>
            <person name="James T.Y."/>
            <person name="Grigoriev I.V."/>
        </authorList>
    </citation>
    <scope>NUCLEOTIDE SEQUENCE [LARGE SCALE GENOMIC DNA]</scope>
    <source>
        <strain evidence="12">CSF55</strain>
    </source>
</reference>
<name>A0A075APS0_ROZAC</name>
<keyword evidence="5 7" id="KW-0647">Proteasome</keyword>
<dbReference type="Pfam" id="PF00227">
    <property type="entry name" value="Proteasome"/>
    <property type="match status" value="1"/>
</dbReference>
<evidence type="ECO:0000256" key="5">
    <source>
        <dbReference type="ARBA" id="ARBA00022942"/>
    </source>
</evidence>
<dbReference type="InterPro" id="IPR023332">
    <property type="entry name" value="Proteasome_alpha-type"/>
</dbReference>
<feature type="domain" description="Proteasome alpha-type subunits" evidence="8">
    <location>
        <begin position="8"/>
        <end position="30"/>
    </location>
</feature>
<evidence type="ECO:0000256" key="4">
    <source>
        <dbReference type="ARBA" id="ARBA00022490"/>
    </source>
</evidence>
<dbReference type="OMA" id="RVSMYMH"/>
<comment type="function">
    <text evidence="1">The proteasome is a multicatalytic proteinase complex which is characterized by its ability to cleave peptides with Arg, Phe, Tyr, Leu, and Glu adjacent to the leaving group at neutral or slightly basic pH. The proteasome has an ATP-dependent proteolytic activity.</text>
</comment>
<organism evidence="9 11">
    <name type="scientific">Rozella allomycis (strain CSF55)</name>
    <dbReference type="NCBI Taxonomy" id="988480"/>
    <lineage>
        <taxon>Eukaryota</taxon>
        <taxon>Fungi</taxon>
        <taxon>Fungi incertae sedis</taxon>
        <taxon>Cryptomycota</taxon>
        <taxon>Cryptomycota incertae sedis</taxon>
        <taxon>Rozella</taxon>
    </lineage>
</organism>
<dbReference type="GO" id="GO:0019773">
    <property type="term" value="C:proteasome core complex, alpha-subunit complex"/>
    <property type="evidence" value="ECO:0007669"/>
    <property type="project" value="UniProtKB-UniRule"/>
</dbReference>
<keyword evidence="4" id="KW-0963">Cytoplasm</keyword>
<accession>A0A075APS0</accession>
<dbReference type="OrthoDB" id="40134at2759"/>
<comment type="similarity">
    <text evidence="7">Belongs to the peptidase T1A family.</text>
</comment>
<dbReference type="Proteomes" id="UP000030755">
    <property type="component" value="Unassembled WGS sequence"/>
</dbReference>
<dbReference type="GO" id="GO:0006511">
    <property type="term" value="P:ubiquitin-dependent protein catabolic process"/>
    <property type="evidence" value="ECO:0007669"/>
    <property type="project" value="InterPro"/>
</dbReference>
<evidence type="ECO:0000313" key="10">
    <source>
        <dbReference type="EMBL" id="RKP20105.1"/>
    </source>
</evidence>
<dbReference type="GO" id="GO:0005634">
    <property type="term" value="C:nucleus"/>
    <property type="evidence" value="ECO:0007669"/>
    <property type="project" value="UniProtKB-SubCell"/>
</dbReference>
<dbReference type="InterPro" id="IPR000426">
    <property type="entry name" value="Proteasome_asu_N"/>
</dbReference>